<gene>
    <name evidence="2" type="ORF">GCM10009844_40090</name>
</gene>
<accession>A0ABP5LY72</accession>
<keyword evidence="1" id="KW-1133">Transmembrane helix</keyword>
<keyword evidence="3" id="KW-1185">Reference proteome</keyword>
<feature type="transmembrane region" description="Helical" evidence="1">
    <location>
        <begin position="89"/>
        <end position="108"/>
    </location>
</feature>
<dbReference type="Proteomes" id="UP001501771">
    <property type="component" value="Unassembled WGS sequence"/>
</dbReference>
<keyword evidence="1" id="KW-0472">Membrane</keyword>
<evidence type="ECO:0000256" key="1">
    <source>
        <dbReference type="SAM" id="Phobius"/>
    </source>
</evidence>
<protein>
    <recommendedName>
        <fullName evidence="4">DUF2568 domain-containing protein</fullName>
    </recommendedName>
</protein>
<reference evidence="3" key="1">
    <citation type="journal article" date="2019" name="Int. J. Syst. Evol. Microbiol.">
        <title>The Global Catalogue of Microorganisms (GCM) 10K type strain sequencing project: providing services to taxonomists for standard genome sequencing and annotation.</title>
        <authorList>
            <consortium name="The Broad Institute Genomics Platform"/>
            <consortium name="The Broad Institute Genome Sequencing Center for Infectious Disease"/>
            <person name="Wu L."/>
            <person name="Ma J."/>
        </authorList>
    </citation>
    <scope>NUCLEOTIDE SEQUENCE [LARGE SCALE GENOMIC DNA]</scope>
    <source>
        <strain evidence="3">JCM 16022</strain>
    </source>
</reference>
<keyword evidence="1" id="KW-0812">Transmembrane</keyword>
<feature type="transmembrane region" description="Helical" evidence="1">
    <location>
        <begin position="115"/>
        <end position="135"/>
    </location>
</feature>
<feature type="transmembrane region" description="Helical" evidence="1">
    <location>
        <begin position="61"/>
        <end position="83"/>
    </location>
</feature>
<organism evidence="2 3">
    <name type="scientific">Nocardioides koreensis</name>
    <dbReference type="NCBI Taxonomy" id="433651"/>
    <lineage>
        <taxon>Bacteria</taxon>
        <taxon>Bacillati</taxon>
        <taxon>Actinomycetota</taxon>
        <taxon>Actinomycetes</taxon>
        <taxon>Propionibacteriales</taxon>
        <taxon>Nocardioidaceae</taxon>
        <taxon>Nocardioides</taxon>
    </lineage>
</organism>
<evidence type="ECO:0000313" key="2">
    <source>
        <dbReference type="EMBL" id="GAA2154374.1"/>
    </source>
</evidence>
<comment type="caution">
    <text evidence="2">The sequence shown here is derived from an EMBL/GenBank/DDBJ whole genome shotgun (WGS) entry which is preliminary data.</text>
</comment>
<evidence type="ECO:0000313" key="3">
    <source>
        <dbReference type="Proteomes" id="UP001501771"/>
    </source>
</evidence>
<feature type="transmembrane region" description="Helical" evidence="1">
    <location>
        <begin position="29"/>
        <end position="49"/>
    </location>
</feature>
<dbReference type="EMBL" id="BAAAQR010000015">
    <property type="protein sequence ID" value="GAA2154374.1"/>
    <property type="molecule type" value="Genomic_DNA"/>
</dbReference>
<proteinExistence type="predicted"/>
<name>A0ABP5LY72_9ACTN</name>
<sequence>MTPTAPGPLRWISYAGAVSPQSTATPAPLVVAASLVAIEGLLMIVLAVLELASLSSERVSLGLTTAGFFVVYGVGLALCAWALSRCRSWARSPVVLAQLIWLGMAWSLRGGDGPWASVALAVVAVVVLAGVLHPASIDALSDRPSEEG</sequence>
<evidence type="ECO:0008006" key="4">
    <source>
        <dbReference type="Google" id="ProtNLM"/>
    </source>
</evidence>